<evidence type="ECO:0000313" key="4">
    <source>
        <dbReference type="Proteomes" id="UP000663828"/>
    </source>
</evidence>
<dbReference type="Proteomes" id="UP000663828">
    <property type="component" value="Unassembled WGS sequence"/>
</dbReference>
<name>A0A814Z1F9_ADIRI</name>
<accession>A0A814Z1F9</accession>
<sequence>MLFLNGRARNPTVSGFGLHSQNYTQKVGHSCIVGGCLSIVTGLILIVVGVISEEKKTTYIGAGVIGLGVGCFLVTLVCFYAKLDICYNNWAYRARVLPASSGTPQAIPPSATARSRLATEEKLPSAITPDMPAPLTTVSDVEVHKFATDSIKKQYSITVKSENVS</sequence>
<proteinExistence type="predicted"/>
<dbReference type="EMBL" id="CAJNOJ010000169">
    <property type="protein sequence ID" value="CAF1235767.1"/>
    <property type="molecule type" value="Genomic_DNA"/>
</dbReference>
<reference evidence="2" key="1">
    <citation type="submission" date="2021-02" db="EMBL/GenBank/DDBJ databases">
        <authorList>
            <person name="Nowell W R."/>
        </authorList>
    </citation>
    <scope>NUCLEOTIDE SEQUENCE</scope>
</reference>
<feature type="transmembrane region" description="Helical" evidence="1">
    <location>
        <begin position="31"/>
        <end position="52"/>
    </location>
</feature>
<dbReference type="EMBL" id="CAJNOR010004870">
    <property type="protein sequence ID" value="CAF1532233.1"/>
    <property type="molecule type" value="Genomic_DNA"/>
</dbReference>
<keyword evidence="4" id="KW-1185">Reference proteome</keyword>
<organism evidence="2 5">
    <name type="scientific">Adineta ricciae</name>
    <name type="common">Rotifer</name>
    <dbReference type="NCBI Taxonomy" id="249248"/>
    <lineage>
        <taxon>Eukaryota</taxon>
        <taxon>Metazoa</taxon>
        <taxon>Spiralia</taxon>
        <taxon>Gnathifera</taxon>
        <taxon>Rotifera</taxon>
        <taxon>Eurotatoria</taxon>
        <taxon>Bdelloidea</taxon>
        <taxon>Adinetida</taxon>
        <taxon>Adinetidae</taxon>
        <taxon>Adineta</taxon>
    </lineage>
</organism>
<dbReference type="Proteomes" id="UP000663852">
    <property type="component" value="Unassembled WGS sequence"/>
</dbReference>
<dbReference type="OrthoDB" id="10047828at2759"/>
<keyword evidence="1" id="KW-1133">Transmembrane helix</keyword>
<keyword evidence="1" id="KW-0812">Transmembrane</keyword>
<gene>
    <name evidence="2" type="ORF">EDS130_LOCUS27181</name>
    <name evidence="3" type="ORF">XAT740_LOCUS41555</name>
</gene>
<keyword evidence="1" id="KW-0472">Membrane</keyword>
<evidence type="ECO:0000313" key="5">
    <source>
        <dbReference type="Proteomes" id="UP000663852"/>
    </source>
</evidence>
<comment type="caution">
    <text evidence="2">The sequence shown here is derived from an EMBL/GenBank/DDBJ whole genome shotgun (WGS) entry which is preliminary data.</text>
</comment>
<protein>
    <submittedName>
        <fullName evidence="2">Uncharacterized protein</fullName>
    </submittedName>
</protein>
<evidence type="ECO:0000256" key="1">
    <source>
        <dbReference type="SAM" id="Phobius"/>
    </source>
</evidence>
<feature type="transmembrane region" description="Helical" evidence="1">
    <location>
        <begin position="58"/>
        <end position="81"/>
    </location>
</feature>
<evidence type="ECO:0000313" key="3">
    <source>
        <dbReference type="EMBL" id="CAF1532233.1"/>
    </source>
</evidence>
<dbReference type="AlphaFoldDB" id="A0A814Z1F9"/>
<evidence type="ECO:0000313" key="2">
    <source>
        <dbReference type="EMBL" id="CAF1235767.1"/>
    </source>
</evidence>